<dbReference type="Proteomes" id="UP000276133">
    <property type="component" value="Unassembled WGS sequence"/>
</dbReference>
<dbReference type="AlphaFoldDB" id="A0A3M7P1W6"/>
<reference evidence="1 2" key="1">
    <citation type="journal article" date="2018" name="Sci. Rep.">
        <title>Genomic signatures of local adaptation to the degree of environmental predictability in rotifers.</title>
        <authorList>
            <person name="Franch-Gras L."/>
            <person name="Hahn C."/>
            <person name="Garcia-Roger E.M."/>
            <person name="Carmona M.J."/>
            <person name="Serra M."/>
            <person name="Gomez A."/>
        </authorList>
    </citation>
    <scope>NUCLEOTIDE SEQUENCE [LARGE SCALE GENOMIC DNA]</scope>
    <source>
        <strain evidence="1">HYR1</strain>
    </source>
</reference>
<accession>A0A3M7P1W6</accession>
<name>A0A3M7P1W6_BRAPC</name>
<evidence type="ECO:0000313" key="1">
    <source>
        <dbReference type="EMBL" id="RMZ93092.1"/>
    </source>
</evidence>
<organism evidence="1 2">
    <name type="scientific">Brachionus plicatilis</name>
    <name type="common">Marine rotifer</name>
    <name type="synonym">Brachionus muelleri</name>
    <dbReference type="NCBI Taxonomy" id="10195"/>
    <lineage>
        <taxon>Eukaryota</taxon>
        <taxon>Metazoa</taxon>
        <taxon>Spiralia</taxon>
        <taxon>Gnathifera</taxon>
        <taxon>Rotifera</taxon>
        <taxon>Eurotatoria</taxon>
        <taxon>Monogononta</taxon>
        <taxon>Pseudotrocha</taxon>
        <taxon>Ploima</taxon>
        <taxon>Brachionidae</taxon>
        <taxon>Brachionus</taxon>
    </lineage>
</organism>
<dbReference type="EMBL" id="REGN01014081">
    <property type="protein sequence ID" value="RMZ93092.1"/>
    <property type="molecule type" value="Genomic_DNA"/>
</dbReference>
<evidence type="ECO:0000313" key="2">
    <source>
        <dbReference type="Proteomes" id="UP000276133"/>
    </source>
</evidence>
<protein>
    <submittedName>
        <fullName evidence="1">Uncharacterized protein</fullName>
    </submittedName>
</protein>
<comment type="caution">
    <text evidence="1">The sequence shown here is derived from an EMBL/GenBank/DDBJ whole genome shotgun (WGS) entry which is preliminary data.</text>
</comment>
<keyword evidence="2" id="KW-1185">Reference proteome</keyword>
<sequence>MILDLASTSSIFCVHNRP</sequence>
<proteinExistence type="predicted"/>
<gene>
    <name evidence="1" type="ORF">BpHYR1_000929</name>
</gene>